<protein>
    <submittedName>
        <fullName evidence="1">Uncharacterized protein</fullName>
    </submittedName>
</protein>
<evidence type="ECO:0000313" key="2">
    <source>
        <dbReference type="Proteomes" id="UP001271249"/>
    </source>
</evidence>
<dbReference type="Proteomes" id="UP001271249">
    <property type="component" value="Unassembled WGS sequence"/>
</dbReference>
<organism evidence="1 2">
    <name type="scientific">Mesorhizobium captivum</name>
    <dbReference type="NCBI Taxonomy" id="3072319"/>
    <lineage>
        <taxon>Bacteria</taxon>
        <taxon>Pseudomonadati</taxon>
        <taxon>Pseudomonadota</taxon>
        <taxon>Alphaproteobacteria</taxon>
        <taxon>Hyphomicrobiales</taxon>
        <taxon>Phyllobacteriaceae</taxon>
        <taxon>Mesorhizobium</taxon>
    </lineage>
</organism>
<name>A0ABU4YZ43_9HYPH</name>
<keyword evidence="2" id="KW-1185">Reference proteome</keyword>
<evidence type="ECO:0000313" key="1">
    <source>
        <dbReference type="EMBL" id="MDX8491124.1"/>
    </source>
</evidence>
<sequence length="46" mass="4841">MRLIYRLLLEGEAAIINGFGFGGGNASALFRRWTEELPGLSAGGGT</sequence>
<reference evidence="1 2" key="1">
    <citation type="submission" date="2023-08" db="EMBL/GenBank/DDBJ databases">
        <title>Implementing the SeqCode for naming new Mesorhizobium species isolated from Vachellia karroo root nodules.</title>
        <authorList>
            <person name="Van Lill M."/>
        </authorList>
    </citation>
    <scope>NUCLEOTIDE SEQUENCE [LARGE SCALE GENOMIC DNA]</scope>
    <source>
        <strain evidence="1 2">VK22B</strain>
    </source>
</reference>
<comment type="caution">
    <text evidence="1">The sequence shown here is derived from an EMBL/GenBank/DDBJ whole genome shotgun (WGS) entry which is preliminary data.</text>
</comment>
<proteinExistence type="predicted"/>
<dbReference type="RefSeq" id="WP_320225249.1">
    <property type="nucleotide sequence ID" value="NZ_JAVIJB010000004.1"/>
</dbReference>
<gene>
    <name evidence="1" type="ORF">RFN29_05990</name>
</gene>
<dbReference type="EMBL" id="JAVIJC010000004">
    <property type="protein sequence ID" value="MDX8491124.1"/>
    <property type="molecule type" value="Genomic_DNA"/>
</dbReference>
<accession>A0ABU4YZ43</accession>